<accession>A0A0V1DM51</accession>
<feature type="non-terminal residue" evidence="1">
    <location>
        <position position="33"/>
    </location>
</feature>
<reference evidence="1 2" key="1">
    <citation type="submission" date="2015-01" db="EMBL/GenBank/DDBJ databases">
        <title>Evolution of Trichinella species and genotypes.</title>
        <authorList>
            <person name="Korhonen P.K."/>
            <person name="Edoardo P."/>
            <person name="Giuseppe L.R."/>
            <person name="Gasser R.B."/>
        </authorList>
    </citation>
    <scope>NUCLEOTIDE SEQUENCE [LARGE SCALE GENOMIC DNA]</scope>
    <source>
        <strain evidence="1">ISS470</strain>
    </source>
</reference>
<organism evidence="1 2">
    <name type="scientific">Trichinella pseudospiralis</name>
    <name type="common">Parasitic roundworm</name>
    <dbReference type="NCBI Taxonomy" id="6337"/>
    <lineage>
        <taxon>Eukaryota</taxon>
        <taxon>Metazoa</taxon>
        <taxon>Ecdysozoa</taxon>
        <taxon>Nematoda</taxon>
        <taxon>Enoplea</taxon>
        <taxon>Dorylaimia</taxon>
        <taxon>Trichinellida</taxon>
        <taxon>Trichinellidae</taxon>
        <taxon>Trichinella</taxon>
    </lineage>
</organism>
<dbReference type="Proteomes" id="UP000054995">
    <property type="component" value="Unassembled WGS sequence"/>
</dbReference>
<protein>
    <submittedName>
        <fullName evidence="1">Uncharacterized protein</fullName>
    </submittedName>
</protein>
<sequence>LVVSPASDVRGVSVFSPAPRGEEIRAFREKMPR</sequence>
<evidence type="ECO:0000313" key="2">
    <source>
        <dbReference type="Proteomes" id="UP000054995"/>
    </source>
</evidence>
<name>A0A0V1DM51_TRIPS</name>
<dbReference type="EMBL" id="JYDT01003129">
    <property type="protein sequence ID" value="KRY62672.1"/>
    <property type="molecule type" value="Genomic_DNA"/>
</dbReference>
<feature type="non-terminal residue" evidence="1">
    <location>
        <position position="1"/>
    </location>
</feature>
<comment type="caution">
    <text evidence="1">The sequence shown here is derived from an EMBL/GenBank/DDBJ whole genome shotgun (WGS) entry which is preliminary data.</text>
</comment>
<proteinExistence type="predicted"/>
<gene>
    <name evidence="1" type="ORF">T4D_2163</name>
</gene>
<dbReference type="AlphaFoldDB" id="A0A0V1DM51"/>
<evidence type="ECO:0000313" key="1">
    <source>
        <dbReference type="EMBL" id="KRY62672.1"/>
    </source>
</evidence>
<keyword evidence="2" id="KW-1185">Reference proteome</keyword>